<evidence type="ECO:0000313" key="1">
    <source>
        <dbReference type="EMBL" id="CAE7938663.1"/>
    </source>
</evidence>
<protein>
    <submittedName>
        <fullName evidence="1">Uncharacterized protein</fullName>
    </submittedName>
</protein>
<gene>
    <name evidence="1" type="ORF">SNEC2469_LOCUS33243</name>
</gene>
<name>A0A813C2W2_9DINO</name>
<dbReference type="EMBL" id="CAJNJA010086807">
    <property type="protein sequence ID" value="CAE7938663.1"/>
    <property type="molecule type" value="Genomic_DNA"/>
</dbReference>
<comment type="caution">
    <text evidence="1">The sequence shown here is derived from an EMBL/GenBank/DDBJ whole genome shotgun (WGS) entry which is preliminary data.</text>
</comment>
<proteinExistence type="predicted"/>
<organism evidence="1 2">
    <name type="scientific">Symbiodinium necroappetens</name>
    <dbReference type="NCBI Taxonomy" id="1628268"/>
    <lineage>
        <taxon>Eukaryota</taxon>
        <taxon>Sar</taxon>
        <taxon>Alveolata</taxon>
        <taxon>Dinophyceae</taxon>
        <taxon>Suessiales</taxon>
        <taxon>Symbiodiniaceae</taxon>
        <taxon>Symbiodinium</taxon>
    </lineage>
</organism>
<sequence>MMLEEMASFGLAGAVLGAVQTNRNALVTQSDPTGWMTAVILSIKLQFKLLTPAHTCDYFACELSCLWCFDHPLIAQELCPFDAIAAAASV</sequence>
<accession>A0A813C2W2</accession>
<reference evidence="1" key="1">
    <citation type="submission" date="2021-02" db="EMBL/GenBank/DDBJ databases">
        <authorList>
            <person name="Dougan E. K."/>
            <person name="Rhodes N."/>
            <person name="Thang M."/>
            <person name="Chan C."/>
        </authorList>
    </citation>
    <scope>NUCLEOTIDE SEQUENCE</scope>
</reference>
<evidence type="ECO:0000313" key="2">
    <source>
        <dbReference type="Proteomes" id="UP000601435"/>
    </source>
</evidence>
<dbReference type="AlphaFoldDB" id="A0A813C2W2"/>
<dbReference type="Proteomes" id="UP000601435">
    <property type="component" value="Unassembled WGS sequence"/>
</dbReference>
<keyword evidence="2" id="KW-1185">Reference proteome</keyword>